<evidence type="ECO:0000256" key="10">
    <source>
        <dbReference type="ARBA" id="ARBA00023034"/>
    </source>
</evidence>
<evidence type="ECO:0000256" key="3">
    <source>
        <dbReference type="ARBA" id="ARBA00022676"/>
    </source>
</evidence>
<reference evidence="15 16" key="1">
    <citation type="submission" date="2016-10" db="EMBL/GenBank/DDBJ databases">
        <authorList>
            <person name="Varghese N."/>
            <person name="Submissions S."/>
        </authorList>
    </citation>
    <scope>NUCLEOTIDE SEQUENCE [LARGE SCALE GENOMIC DNA]</scope>
    <source>
        <strain evidence="15 16">DSM 17997</strain>
    </source>
</reference>
<comment type="caution">
    <text evidence="15">The sequence shown here is derived from an EMBL/GenBank/DDBJ whole genome shotgun (WGS) entry which is preliminary data.</text>
</comment>
<evidence type="ECO:0000313" key="15">
    <source>
        <dbReference type="EMBL" id="SDZ41609.1"/>
    </source>
</evidence>
<protein>
    <recommendedName>
        <fullName evidence="14">Peptide O-xylosyltransferase</fullName>
    </recommendedName>
</protein>
<name>A0A1H3SWX2_9BACT</name>
<keyword evidence="16" id="KW-1185">Reference proteome</keyword>
<keyword evidence="11" id="KW-0472">Membrane</keyword>
<keyword evidence="13" id="KW-0325">Glycoprotein</keyword>
<keyword evidence="3" id="KW-0328">Glycosyltransferase</keyword>
<evidence type="ECO:0000256" key="9">
    <source>
        <dbReference type="ARBA" id="ARBA00022989"/>
    </source>
</evidence>
<evidence type="ECO:0000256" key="1">
    <source>
        <dbReference type="ARBA" id="ARBA00004323"/>
    </source>
</evidence>
<keyword evidence="6" id="KW-0479">Metal-binding</keyword>
<evidence type="ECO:0000256" key="4">
    <source>
        <dbReference type="ARBA" id="ARBA00022679"/>
    </source>
</evidence>
<dbReference type="Proteomes" id="UP000199663">
    <property type="component" value="Unassembled WGS sequence"/>
</dbReference>
<evidence type="ECO:0000256" key="13">
    <source>
        <dbReference type="ARBA" id="ARBA00023180"/>
    </source>
</evidence>
<gene>
    <name evidence="15" type="ORF">SAMN05444412_113136</name>
</gene>
<dbReference type="Pfam" id="PF02485">
    <property type="entry name" value="Branch"/>
    <property type="match status" value="1"/>
</dbReference>
<keyword evidence="9" id="KW-1133">Transmembrane helix</keyword>
<evidence type="ECO:0000256" key="5">
    <source>
        <dbReference type="ARBA" id="ARBA00022692"/>
    </source>
</evidence>
<keyword evidence="4" id="KW-0808">Transferase</keyword>
<evidence type="ECO:0000256" key="2">
    <source>
        <dbReference type="ARBA" id="ARBA00004648"/>
    </source>
</evidence>
<evidence type="ECO:0000256" key="6">
    <source>
        <dbReference type="ARBA" id="ARBA00022723"/>
    </source>
</evidence>
<dbReference type="PANTHER" id="PTHR46025:SF3">
    <property type="entry name" value="XYLOSYLTRANSFERASE OXT"/>
    <property type="match status" value="1"/>
</dbReference>
<evidence type="ECO:0000256" key="12">
    <source>
        <dbReference type="ARBA" id="ARBA00023157"/>
    </source>
</evidence>
<evidence type="ECO:0000313" key="16">
    <source>
        <dbReference type="Proteomes" id="UP000199663"/>
    </source>
</evidence>
<proteinExistence type="predicted"/>
<keyword evidence="12" id="KW-1015">Disulfide bond</keyword>
<evidence type="ECO:0000256" key="14">
    <source>
        <dbReference type="ARBA" id="ARBA00042865"/>
    </source>
</evidence>
<keyword evidence="5" id="KW-0812">Transmembrane</keyword>
<organism evidence="15 16">
    <name type="scientific">Rhodonellum ikkaensis</name>
    <dbReference type="NCBI Taxonomy" id="336829"/>
    <lineage>
        <taxon>Bacteria</taxon>
        <taxon>Pseudomonadati</taxon>
        <taxon>Bacteroidota</taxon>
        <taxon>Cytophagia</taxon>
        <taxon>Cytophagales</taxon>
        <taxon>Cytophagaceae</taxon>
        <taxon>Rhodonellum</taxon>
    </lineage>
</organism>
<keyword evidence="10" id="KW-0333">Golgi apparatus</keyword>
<dbReference type="InterPro" id="IPR003406">
    <property type="entry name" value="Glyco_trans_14"/>
</dbReference>
<dbReference type="PANTHER" id="PTHR46025">
    <property type="entry name" value="XYLOSYLTRANSFERASE OXT"/>
    <property type="match status" value="1"/>
</dbReference>
<keyword evidence="8" id="KW-0735">Signal-anchor</keyword>
<accession>A0A1H3SWX2</accession>
<sequence>MSKHAILLLGYKNIEQICDYINLLDEDFDFYIHLDKKSKISQERILKIRSFKNVKFIGQVYKVNWGGKKFLEAFLYLAKEALKEKSTKYIHTTSEADLPIKSPAYIKEFFIKNDGKQYVEFFSIPTDRWVDGGLDRFNKYNFYDKFNFKTKIGFKIIIYLLKIQKLIGVNRNISKNFPPLYGGSTWCSLSRSCIEYSLEYTEKNPNFLKSLTNTFAPEEIFFQTILMDSPFKNDIVNDNLVYIDWVFRNGNSPAPLDMSDLEKLKKSDKLFARKIQPPISEDLKIELLKYLKT</sequence>
<keyword evidence="7" id="KW-0256">Endoplasmic reticulum</keyword>
<evidence type="ECO:0000256" key="11">
    <source>
        <dbReference type="ARBA" id="ARBA00023136"/>
    </source>
</evidence>
<dbReference type="InterPro" id="IPR043538">
    <property type="entry name" value="XYLT"/>
</dbReference>
<evidence type="ECO:0000256" key="8">
    <source>
        <dbReference type="ARBA" id="ARBA00022968"/>
    </source>
</evidence>
<evidence type="ECO:0000256" key="7">
    <source>
        <dbReference type="ARBA" id="ARBA00022824"/>
    </source>
</evidence>
<dbReference type="RefSeq" id="WP_019599013.1">
    <property type="nucleotide sequence ID" value="NZ_FNQC01000013.1"/>
</dbReference>
<dbReference type="EMBL" id="FNQC01000013">
    <property type="protein sequence ID" value="SDZ41609.1"/>
    <property type="molecule type" value="Genomic_DNA"/>
</dbReference>
<comment type="subcellular location">
    <subcellularLocation>
        <location evidence="2">Endoplasmic reticulum membrane</location>
        <topology evidence="2">Single-pass type II membrane protein</topology>
    </subcellularLocation>
    <subcellularLocation>
        <location evidence="1">Golgi apparatus membrane</location>
        <topology evidence="1">Single-pass type II membrane protein</topology>
    </subcellularLocation>
</comment>